<dbReference type="EMBL" id="KN824351">
    <property type="protein sequence ID" value="KIM22643.1"/>
    <property type="molecule type" value="Genomic_DNA"/>
</dbReference>
<accession>A0A0C2W8B2</accession>
<dbReference type="HOGENOM" id="CLU_045030_0_0_1"/>
<name>A0A0C2W8B2_SERVB</name>
<protein>
    <submittedName>
        <fullName evidence="2">Uncharacterized protein</fullName>
    </submittedName>
</protein>
<evidence type="ECO:0000256" key="1">
    <source>
        <dbReference type="SAM" id="SignalP"/>
    </source>
</evidence>
<feature type="chain" id="PRO_5002170045" evidence="1">
    <location>
        <begin position="34"/>
        <end position="442"/>
    </location>
</feature>
<dbReference type="STRING" id="933852.A0A0C2W8B2"/>
<gene>
    <name evidence="2" type="ORF">M408DRAFT_322703</name>
</gene>
<organism evidence="2 3">
    <name type="scientific">Serendipita vermifera MAFF 305830</name>
    <dbReference type="NCBI Taxonomy" id="933852"/>
    <lineage>
        <taxon>Eukaryota</taxon>
        <taxon>Fungi</taxon>
        <taxon>Dikarya</taxon>
        <taxon>Basidiomycota</taxon>
        <taxon>Agaricomycotina</taxon>
        <taxon>Agaricomycetes</taxon>
        <taxon>Sebacinales</taxon>
        <taxon>Serendipitaceae</taxon>
        <taxon>Serendipita</taxon>
    </lineage>
</organism>
<evidence type="ECO:0000313" key="2">
    <source>
        <dbReference type="EMBL" id="KIM22643.1"/>
    </source>
</evidence>
<keyword evidence="3" id="KW-1185">Reference proteome</keyword>
<dbReference type="OrthoDB" id="16464at2759"/>
<sequence length="442" mass="48735">MLTISPNRTLALLGALNFVTGLLVEHLIPPAPAEPLVSHIRITDKYSINPPTTFVSKSIRSALENHKDLVEYRQGNVANADVVAACFNDPAPNGHLYSYVFDLTGDFNYEHPAAAHMTHTLAPAVTIARCSAAQLARFPGSVKAHLRNIPPFYEQIDGNKRYKENDEKGWQFDVGKGAVRALVWHETIRAVGAIEGLPLVMLKFGLPYGDNMVGFEVTSLILLGLVYQTTGRDMKLLWSPNLPKNTINMRDFVGLMWAAAEWISTKSREEANVLAGVPIYPSNDPSLMTSPPPSPYLVPASTGPIIVPVFNAVDESDSTQRSQAAVISEVFGVKVGFYTGLPGLLAGWGMRDVTEDVNETHMEEWSKIIANSSPPVLRTPLSPYMPLYQLEEHGCALDGEKTRKILQYKFKYPHFNKDSVQGFINWCTQEGIWPVTNASASK</sequence>
<dbReference type="AlphaFoldDB" id="A0A0C2W8B2"/>
<dbReference type="SUPFAM" id="SSF51735">
    <property type="entry name" value="NAD(P)-binding Rossmann-fold domains"/>
    <property type="match status" value="1"/>
</dbReference>
<feature type="signal peptide" evidence="1">
    <location>
        <begin position="1"/>
        <end position="33"/>
    </location>
</feature>
<dbReference type="Proteomes" id="UP000054097">
    <property type="component" value="Unassembled WGS sequence"/>
</dbReference>
<proteinExistence type="predicted"/>
<evidence type="ECO:0000313" key="3">
    <source>
        <dbReference type="Proteomes" id="UP000054097"/>
    </source>
</evidence>
<dbReference type="InterPro" id="IPR036291">
    <property type="entry name" value="NAD(P)-bd_dom_sf"/>
</dbReference>
<reference evidence="3" key="2">
    <citation type="submission" date="2015-01" db="EMBL/GenBank/DDBJ databases">
        <title>Evolutionary Origins and Diversification of the Mycorrhizal Mutualists.</title>
        <authorList>
            <consortium name="DOE Joint Genome Institute"/>
            <consortium name="Mycorrhizal Genomics Consortium"/>
            <person name="Kohler A."/>
            <person name="Kuo A."/>
            <person name="Nagy L.G."/>
            <person name="Floudas D."/>
            <person name="Copeland A."/>
            <person name="Barry K.W."/>
            <person name="Cichocki N."/>
            <person name="Veneault-Fourrey C."/>
            <person name="LaButti K."/>
            <person name="Lindquist E.A."/>
            <person name="Lipzen A."/>
            <person name="Lundell T."/>
            <person name="Morin E."/>
            <person name="Murat C."/>
            <person name="Riley R."/>
            <person name="Ohm R."/>
            <person name="Sun H."/>
            <person name="Tunlid A."/>
            <person name="Henrissat B."/>
            <person name="Grigoriev I.V."/>
            <person name="Hibbett D.S."/>
            <person name="Martin F."/>
        </authorList>
    </citation>
    <scope>NUCLEOTIDE SEQUENCE [LARGE SCALE GENOMIC DNA]</scope>
    <source>
        <strain evidence="3">MAFF 305830</strain>
    </source>
</reference>
<keyword evidence="1" id="KW-0732">Signal</keyword>
<reference evidence="2 3" key="1">
    <citation type="submission" date="2014-04" db="EMBL/GenBank/DDBJ databases">
        <authorList>
            <consortium name="DOE Joint Genome Institute"/>
            <person name="Kuo A."/>
            <person name="Zuccaro A."/>
            <person name="Kohler A."/>
            <person name="Nagy L.G."/>
            <person name="Floudas D."/>
            <person name="Copeland A."/>
            <person name="Barry K.W."/>
            <person name="Cichocki N."/>
            <person name="Veneault-Fourrey C."/>
            <person name="LaButti K."/>
            <person name="Lindquist E.A."/>
            <person name="Lipzen A."/>
            <person name="Lundell T."/>
            <person name="Morin E."/>
            <person name="Murat C."/>
            <person name="Sun H."/>
            <person name="Tunlid A."/>
            <person name="Henrissat B."/>
            <person name="Grigoriev I.V."/>
            <person name="Hibbett D.S."/>
            <person name="Martin F."/>
            <person name="Nordberg H.P."/>
            <person name="Cantor M.N."/>
            <person name="Hua S.X."/>
        </authorList>
    </citation>
    <scope>NUCLEOTIDE SEQUENCE [LARGE SCALE GENOMIC DNA]</scope>
    <source>
        <strain evidence="2 3">MAFF 305830</strain>
    </source>
</reference>